<sequence>MSELCGKDARLFYTSVCNPFQRPAPAFCLLAPKLWRRLPWLPSPGIPQLLRSSSPWKLFQNCSYRTFTCLSTLLRMAPLQPLLETSDYQVAMAVSLSSVDRPPSPWISTLLQINNKISSFIQLLMRLATDGECSENLPSSFWFSKDVLPLHGNRSQLQLEKAKLELSANPYKAHLL</sequence>
<accession>A0AAV9R145</accession>
<organism evidence="1 2">
    <name type="scientific">Crenichthys baileyi</name>
    <name type="common">White River springfish</name>
    <dbReference type="NCBI Taxonomy" id="28760"/>
    <lineage>
        <taxon>Eukaryota</taxon>
        <taxon>Metazoa</taxon>
        <taxon>Chordata</taxon>
        <taxon>Craniata</taxon>
        <taxon>Vertebrata</taxon>
        <taxon>Euteleostomi</taxon>
        <taxon>Actinopterygii</taxon>
        <taxon>Neopterygii</taxon>
        <taxon>Teleostei</taxon>
        <taxon>Neoteleostei</taxon>
        <taxon>Acanthomorphata</taxon>
        <taxon>Ovalentaria</taxon>
        <taxon>Atherinomorphae</taxon>
        <taxon>Cyprinodontiformes</taxon>
        <taxon>Goodeidae</taxon>
        <taxon>Crenichthys</taxon>
    </lineage>
</organism>
<name>A0AAV9R145_9TELE</name>
<proteinExistence type="predicted"/>
<gene>
    <name evidence="1" type="ORF">CRENBAI_008976</name>
</gene>
<evidence type="ECO:0000313" key="1">
    <source>
        <dbReference type="EMBL" id="KAK5603374.1"/>
    </source>
</evidence>
<evidence type="ECO:0000313" key="2">
    <source>
        <dbReference type="Proteomes" id="UP001311232"/>
    </source>
</evidence>
<dbReference type="Proteomes" id="UP001311232">
    <property type="component" value="Unassembled WGS sequence"/>
</dbReference>
<dbReference type="AlphaFoldDB" id="A0AAV9R145"/>
<keyword evidence="2" id="KW-1185">Reference proteome</keyword>
<reference evidence="1 2" key="1">
    <citation type="submission" date="2021-06" db="EMBL/GenBank/DDBJ databases">
        <authorList>
            <person name="Palmer J.M."/>
        </authorList>
    </citation>
    <scope>NUCLEOTIDE SEQUENCE [LARGE SCALE GENOMIC DNA]</scope>
    <source>
        <strain evidence="1 2">MEX-2019</strain>
        <tissue evidence="1">Muscle</tissue>
    </source>
</reference>
<comment type="caution">
    <text evidence="1">The sequence shown here is derived from an EMBL/GenBank/DDBJ whole genome shotgun (WGS) entry which is preliminary data.</text>
</comment>
<protein>
    <submittedName>
        <fullName evidence="1">Uncharacterized protein</fullName>
    </submittedName>
</protein>
<dbReference type="EMBL" id="JAHHUM010002484">
    <property type="protein sequence ID" value="KAK5603374.1"/>
    <property type="molecule type" value="Genomic_DNA"/>
</dbReference>